<reference evidence="9" key="1">
    <citation type="submission" date="2021-12" db="EMBL/GenBank/DDBJ databases">
        <authorList>
            <person name="King R."/>
        </authorList>
    </citation>
    <scope>NUCLEOTIDE SEQUENCE</scope>
</reference>
<dbReference type="InterPro" id="IPR028002">
    <property type="entry name" value="Myb_DNA-bind_5"/>
</dbReference>
<dbReference type="PANTHER" id="PTHR21411">
    <property type="entry name" value="APONTIC"/>
    <property type="match status" value="1"/>
</dbReference>
<sequence length="308" mass="35552">MATNAQKKRGRAPNFSPQERDCLLNLVHKYKHIVCNTKTDGASNDLKTKYWKKITEEFNASSPTAIFRETDSLHRFFLNTVQTTRKVAAEDKRMKYLTGGGPPKKQKLMTKTLFWTLSIPKLLRDWNRPSTEPAKASEQEIYFVIDGERELPTVCEEYEEISAEINHVDIDYGDNVDGTIDNNPIDNDSIMKNIDTTNWARYSAKDLTKPISKPLKPTPKSTPNKPARAQYDASRRRPAVTALTTSHVAEMYEELLKYRIEIAKIELARVQALQQYEADEAKYKLERLRLENNHIKRKMAEEAKLWTT</sequence>
<evidence type="ECO:0000256" key="4">
    <source>
        <dbReference type="ARBA" id="ARBA00023163"/>
    </source>
</evidence>
<evidence type="ECO:0000259" key="8">
    <source>
        <dbReference type="Pfam" id="PF13873"/>
    </source>
</evidence>
<evidence type="ECO:0000256" key="6">
    <source>
        <dbReference type="SAM" id="Coils"/>
    </source>
</evidence>
<evidence type="ECO:0000256" key="7">
    <source>
        <dbReference type="SAM" id="MobiDB-lite"/>
    </source>
</evidence>
<accession>A0A9P0APF4</accession>
<evidence type="ECO:0000256" key="3">
    <source>
        <dbReference type="ARBA" id="ARBA00023015"/>
    </source>
</evidence>
<keyword evidence="6" id="KW-0175">Coiled coil</keyword>
<gene>
    <name evidence="9" type="ORF">MELIAE_LOCUS391</name>
</gene>
<dbReference type="EMBL" id="OV121132">
    <property type="protein sequence ID" value="CAH0546160.1"/>
    <property type="molecule type" value="Genomic_DNA"/>
</dbReference>
<dbReference type="Proteomes" id="UP001154078">
    <property type="component" value="Chromosome 1"/>
</dbReference>
<dbReference type="PANTHER" id="PTHR21411:SF0">
    <property type="entry name" value="REGULATORY PROTEIN ZESTE"/>
    <property type="match status" value="1"/>
</dbReference>
<feature type="region of interest" description="Disordered" evidence="7">
    <location>
        <begin position="209"/>
        <end position="236"/>
    </location>
</feature>
<dbReference type="AlphaFoldDB" id="A0A9P0APF4"/>
<evidence type="ECO:0000256" key="5">
    <source>
        <dbReference type="ARBA" id="ARBA00025466"/>
    </source>
</evidence>
<evidence type="ECO:0000256" key="2">
    <source>
        <dbReference type="ARBA" id="ARBA00016807"/>
    </source>
</evidence>
<evidence type="ECO:0000313" key="10">
    <source>
        <dbReference type="Proteomes" id="UP001154078"/>
    </source>
</evidence>
<evidence type="ECO:0000313" key="9">
    <source>
        <dbReference type="EMBL" id="CAH0546160.1"/>
    </source>
</evidence>
<name>A0A9P0APF4_BRAAE</name>
<feature type="coiled-coil region" evidence="6">
    <location>
        <begin position="273"/>
        <end position="305"/>
    </location>
</feature>
<keyword evidence="3" id="KW-0805">Transcription regulation</keyword>
<proteinExistence type="predicted"/>
<evidence type="ECO:0000256" key="1">
    <source>
        <dbReference type="ARBA" id="ARBA00011764"/>
    </source>
</evidence>
<comment type="function">
    <text evidence="5">Involved in transvection phenomena (= synapsis-dependent gene expression), where the synaptic pairing of chromosomes carrying genes with which zeste interacts influences the expression of these genes. Zeste binds to DNA and stimulates transcription from a nearby promoter.</text>
</comment>
<feature type="domain" description="Myb/SANT-like DNA-binding" evidence="8">
    <location>
        <begin position="11"/>
        <end position="87"/>
    </location>
</feature>
<dbReference type="Pfam" id="PF13873">
    <property type="entry name" value="Myb_DNA-bind_5"/>
    <property type="match status" value="1"/>
</dbReference>
<organism evidence="9 10">
    <name type="scientific">Brassicogethes aeneus</name>
    <name type="common">Rape pollen beetle</name>
    <name type="synonym">Meligethes aeneus</name>
    <dbReference type="NCBI Taxonomy" id="1431903"/>
    <lineage>
        <taxon>Eukaryota</taxon>
        <taxon>Metazoa</taxon>
        <taxon>Ecdysozoa</taxon>
        <taxon>Arthropoda</taxon>
        <taxon>Hexapoda</taxon>
        <taxon>Insecta</taxon>
        <taxon>Pterygota</taxon>
        <taxon>Neoptera</taxon>
        <taxon>Endopterygota</taxon>
        <taxon>Coleoptera</taxon>
        <taxon>Polyphaga</taxon>
        <taxon>Cucujiformia</taxon>
        <taxon>Nitidulidae</taxon>
        <taxon>Meligethinae</taxon>
        <taxon>Brassicogethes</taxon>
    </lineage>
</organism>
<protein>
    <recommendedName>
        <fullName evidence="2">Regulatory protein zeste</fullName>
    </recommendedName>
</protein>
<dbReference type="OrthoDB" id="6783928at2759"/>
<keyword evidence="10" id="KW-1185">Reference proteome</keyword>
<feature type="compositionally biased region" description="Low complexity" evidence="7">
    <location>
        <begin position="209"/>
        <end position="226"/>
    </location>
</feature>
<keyword evidence="4" id="KW-0804">Transcription</keyword>
<comment type="subunit">
    <text evidence="1">Self-associates forming complexes of several hundred monomers.</text>
</comment>